<reference evidence="2 3" key="1">
    <citation type="submission" date="2022-06" db="EMBL/GenBank/DDBJ databases">
        <title>Whole-genome of Asaia lannensis strain LMG 27011T.</title>
        <authorList>
            <person name="Sombolestani A."/>
        </authorList>
    </citation>
    <scope>NUCLEOTIDE SEQUENCE [LARGE SCALE GENOMIC DNA]</scope>
    <source>
        <strain evidence="2 3">NBRC 102526</strain>
    </source>
</reference>
<keyword evidence="3" id="KW-1185">Reference proteome</keyword>
<gene>
    <name evidence="2" type="ORF">NF685_11495</name>
</gene>
<accession>A0ABT1CIG2</accession>
<organism evidence="2 3">
    <name type="scientific">Asaia lannensis NBRC 102526</name>
    <dbReference type="NCBI Taxonomy" id="1307926"/>
    <lineage>
        <taxon>Bacteria</taxon>
        <taxon>Pseudomonadati</taxon>
        <taxon>Pseudomonadota</taxon>
        <taxon>Alphaproteobacteria</taxon>
        <taxon>Acetobacterales</taxon>
        <taxon>Acetobacteraceae</taxon>
        <taxon>Asaia</taxon>
    </lineage>
</organism>
<name>A0ABT1CIG2_9PROT</name>
<feature type="region of interest" description="Disordered" evidence="1">
    <location>
        <begin position="125"/>
        <end position="147"/>
    </location>
</feature>
<protein>
    <submittedName>
        <fullName evidence="2">Uncharacterized protein</fullName>
    </submittedName>
</protein>
<evidence type="ECO:0000256" key="1">
    <source>
        <dbReference type="SAM" id="MobiDB-lite"/>
    </source>
</evidence>
<dbReference type="RefSeq" id="WP_252849715.1">
    <property type="nucleotide sequence ID" value="NZ_BAPW01000047.1"/>
</dbReference>
<proteinExistence type="predicted"/>
<dbReference type="EMBL" id="JAMXQU010000009">
    <property type="protein sequence ID" value="MCO6160654.1"/>
    <property type="molecule type" value="Genomic_DNA"/>
</dbReference>
<comment type="caution">
    <text evidence="2">The sequence shown here is derived from an EMBL/GenBank/DDBJ whole genome shotgun (WGS) entry which is preliminary data.</text>
</comment>
<dbReference type="Proteomes" id="UP001523401">
    <property type="component" value="Unassembled WGS sequence"/>
</dbReference>
<sequence>MSDTKKCAYCKATFFRPPGVRLSKWIPRRFCSVACGVHSGGSVISKRTSQKRAADLAKIDPKYANYSLEDVIRDCGGIDAIAAHCGMPRHAIRYWHRVPDKRRYAIRDLSGAPLAVIDRVTRSSASTVPPENKPKITRIDPLPAGSPETWGEMMPGISWADARRNIAQMGTR</sequence>
<evidence type="ECO:0000313" key="3">
    <source>
        <dbReference type="Proteomes" id="UP001523401"/>
    </source>
</evidence>
<evidence type="ECO:0000313" key="2">
    <source>
        <dbReference type="EMBL" id="MCO6160654.1"/>
    </source>
</evidence>